<comment type="subcellular location">
    <subcellularLocation>
        <location evidence="1">Membrane</location>
        <topology evidence="1">Multi-pass membrane protein</topology>
    </subcellularLocation>
</comment>
<evidence type="ECO:0000256" key="10">
    <source>
        <dbReference type="ARBA" id="ARBA00023065"/>
    </source>
</evidence>
<feature type="transmembrane region" description="Helical" evidence="16">
    <location>
        <begin position="1631"/>
        <end position="1654"/>
    </location>
</feature>
<feature type="transmembrane region" description="Helical" evidence="16">
    <location>
        <begin position="37"/>
        <end position="56"/>
    </location>
</feature>
<dbReference type="PANTHER" id="PTHR10037">
    <property type="entry name" value="VOLTAGE-GATED CATION CHANNEL CALCIUM AND SODIUM"/>
    <property type="match status" value="1"/>
</dbReference>
<keyword evidence="7" id="KW-0106">Calcium</keyword>
<keyword evidence="13" id="KW-0407">Ion channel</keyword>
<evidence type="ECO:0000256" key="3">
    <source>
        <dbReference type="ARBA" id="ARBA00022568"/>
    </source>
</evidence>
<gene>
    <name evidence="19" type="ORF">ABEB36_008627</name>
</gene>
<evidence type="ECO:0000256" key="11">
    <source>
        <dbReference type="ARBA" id="ARBA00023136"/>
    </source>
</evidence>
<feature type="transmembrane region" description="Helical" evidence="16">
    <location>
        <begin position="802"/>
        <end position="824"/>
    </location>
</feature>
<feature type="region of interest" description="Disordered" evidence="15">
    <location>
        <begin position="2216"/>
        <end position="2240"/>
    </location>
</feature>
<feature type="compositionally biased region" description="Polar residues" evidence="15">
    <location>
        <begin position="409"/>
        <end position="418"/>
    </location>
</feature>
<evidence type="ECO:0000256" key="2">
    <source>
        <dbReference type="ARBA" id="ARBA00022448"/>
    </source>
</evidence>
<dbReference type="GO" id="GO:0005245">
    <property type="term" value="F:voltage-gated calcium channel activity"/>
    <property type="evidence" value="ECO:0007669"/>
    <property type="project" value="UniProtKB-ARBA"/>
</dbReference>
<reference evidence="19 20" key="1">
    <citation type="submission" date="2024-05" db="EMBL/GenBank/DDBJ databases">
        <title>Genetic variation in Jamaican populations of the coffee berry borer (Hypothenemus hampei).</title>
        <authorList>
            <person name="Errbii M."/>
            <person name="Myrie A."/>
        </authorList>
    </citation>
    <scope>NUCLEOTIDE SEQUENCE [LARGE SCALE GENOMIC DNA]</scope>
    <source>
        <strain evidence="19">JA-Hopewell-2020-01-JO</strain>
        <tissue evidence="19">Whole body</tissue>
    </source>
</reference>
<evidence type="ECO:0000256" key="9">
    <source>
        <dbReference type="ARBA" id="ARBA00022989"/>
    </source>
</evidence>
<evidence type="ECO:0000256" key="6">
    <source>
        <dbReference type="ARBA" id="ARBA00022737"/>
    </source>
</evidence>
<evidence type="ECO:0000256" key="1">
    <source>
        <dbReference type="ARBA" id="ARBA00004141"/>
    </source>
</evidence>
<feature type="transmembrane region" description="Helical" evidence="16">
    <location>
        <begin position="1932"/>
        <end position="1958"/>
    </location>
</feature>
<evidence type="ECO:0000259" key="18">
    <source>
        <dbReference type="Pfam" id="PF00520"/>
    </source>
</evidence>
<feature type="domain" description="Ion transport" evidence="18">
    <location>
        <begin position="1709"/>
        <end position="1967"/>
    </location>
</feature>
<keyword evidence="10" id="KW-0406">Ion transport</keyword>
<feature type="signal peptide" evidence="17">
    <location>
        <begin position="1"/>
        <end position="20"/>
    </location>
</feature>
<feature type="transmembrane region" description="Helical" evidence="16">
    <location>
        <begin position="1711"/>
        <end position="1728"/>
    </location>
</feature>
<feature type="chain" id="PRO_5044825815" description="Ion transport domain-containing protein" evidence="17">
    <location>
        <begin position="21"/>
        <end position="2240"/>
    </location>
</feature>
<feature type="compositionally biased region" description="Basic and acidic residues" evidence="15">
    <location>
        <begin position="1149"/>
        <end position="1159"/>
    </location>
</feature>
<evidence type="ECO:0000256" key="8">
    <source>
        <dbReference type="ARBA" id="ARBA00022882"/>
    </source>
</evidence>
<feature type="region of interest" description="Disordered" evidence="15">
    <location>
        <begin position="1264"/>
        <end position="1306"/>
    </location>
</feature>
<keyword evidence="8" id="KW-0851">Voltage-gated channel</keyword>
<keyword evidence="4" id="KW-0107">Calcium channel</keyword>
<dbReference type="Gene3D" id="1.20.120.350">
    <property type="entry name" value="Voltage-gated potassium channels. Chain C"/>
    <property type="match status" value="4"/>
</dbReference>
<protein>
    <recommendedName>
        <fullName evidence="18">Ion transport domain-containing protein</fullName>
    </recommendedName>
</protein>
<feature type="compositionally biased region" description="Polar residues" evidence="15">
    <location>
        <begin position="1264"/>
        <end position="1275"/>
    </location>
</feature>
<comment type="catalytic activity">
    <reaction evidence="14">
        <text>Ca(2+)(in) = Ca(2+)(out)</text>
        <dbReference type="Rhea" id="RHEA:29671"/>
        <dbReference type="ChEBI" id="CHEBI:29108"/>
    </reaction>
</comment>
<feature type="compositionally biased region" description="Basic and acidic residues" evidence="15">
    <location>
        <begin position="2223"/>
        <end position="2240"/>
    </location>
</feature>
<dbReference type="FunFam" id="1.20.120.350:FF:000008">
    <property type="entry name" value="Voltage-dependent T-type calcium channel subunit alpha"/>
    <property type="match status" value="1"/>
</dbReference>
<keyword evidence="5 16" id="KW-0812">Transmembrane</keyword>
<evidence type="ECO:0000256" key="14">
    <source>
        <dbReference type="ARBA" id="ARBA00036634"/>
    </source>
</evidence>
<comment type="caution">
    <text evidence="19">The sequence shown here is derived from an EMBL/GenBank/DDBJ whole genome shotgun (WGS) entry which is preliminary data.</text>
</comment>
<dbReference type="InterPro" id="IPR027359">
    <property type="entry name" value="Volt_channel_dom_sf"/>
</dbReference>
<sequence>MMVILLNCITLGMYQPCVDKDPCVTNRCRILQRFDEFIFAFFSLEMTIKMIAMGVYGKGSYLADSWNRLDMFIVVAGAVEYGLPNFNNINLSPVRTIRVLRPLRAINRIPSMRILVMLLLDTLPMLGNVLLLCFFVFFIFGIVGVQLWHGVLRQRCVFDQTLYPHVPWPNLNNMYKPPDTDYICSKSGYSGMHTCHDLPPFTNGTTKCQLSWDEKQKPEYAYDDNYCINWHMYYSTCSDKNPNPFQNTISFDNIGLAWIAIFLVISLEGWTEIMYYVQDGHSFWDWIYFVLLIVIGSFFMINLCLVVIATQFSETKKREMERMRLERARFQSSSTLASSTNNSEPTSCYAEIVKYIAHLWRRSKRRVLKKIRLYRVHRDLRRDQKITMGETIRLNYTKRHHPNCPKMKPTQSQSLPSTRAVSRASSICLSDPGYLRADEVELSVVSSRRPGLLRVPAISNQEISSNNNDSPTNLLSPTSLQNNRRRSSVMFSDIIVLHGQNVSPTTSASNLLSVNIDKKNVCSSEKTTQAGDGNIWQITGPRNPQQMFGKKQQIVQECSDLMNGEALTCQELLALGAINAALPTGQVVLDSFFDSLSKGMNNRQKNGEDCYIQPVNVEEDFSCCIEMWHCEAEYKNEKRSKLYIFSCTLIKGTVKTVRTLRTYIKRLVEHKLFQHGILLAILINTLSMGIEHHRQSEWLTHCVEMTNVIFSGVFAIEMLLKIVAEGPFGYISNGFNVFDGVIVVLSAVELFKNFTRQDEEMHTDSGLSVLRTFRLLRILKLVRFMPNLRRQLFVMLRTMDNVAIFFSLLILFIFIFSILGMYLFGGKFCNYVDEKGIVQDCGCEMLELKDERCQCDRKHFNNILWATVTVFQILTQEDWNMVLSNGMARTSHWAALYFVALMTFGNYVLFNLLVAILVEGFSSERNERREREQRELARRKMSCILEANFKEASEESSRSESGSSDSFVNDKRTYWKSVDEIGKIKNSNGQRSLQQGFTHCDHKDVNTKDTCYLTEPKCNIQKESLLKQPLGQTSPPIITHTAATPQDSPNNTLDTDFPEFLYNLTTDTEGDHSLCPSTTDSTTQKSSSLSLLKPPTLTPPPLTFRIFEKPPSEVMPTTCGKIVIHNEKIGMKTMTFSEKVVQVNNNNKNESKQNPDKNKLQRKMSWNLPRKSSLRRKREKSGSDSEAVPLNNGRDHSQCNGKDVARHASLRNDSLLQSSIRIQNDTHRDPPNNKVIRIAITPQNIIRCRSNTCSGTVAQRAITSPSTLIRRNSLNKSQKSTTSRSHHHSQHHQQHHCKPHVVKSTSPSKKCDHIELKPLNNFKDNILTDNALPNQIKLEESAVASQPRLSIKDRVEMIFEGTSCIKGKDNYSLYIFSPENRFRKKCIWLVEQKYFDNIVLLFIAMNCITLAMERPNIPPDSPEKLFLQSCNYIFSIVFAFEMYVKVVATGMCYGPNAYFTSGWNIMDGALVIISLVDILMFLINDTTSRIFGILRVFRLLRSLRPLRVINRAPGLKLVVQTLLSSLRPIGNIVLICCTFFIIFGILGVQLFKGTFYHCIGENLTAVVDKNDCFARGYEWKNEKYNFDDLVQALMSLFVLSSRDGWVNIMYTGLDAVGVDKQPITNFNEWRLLYFISFILLVGFFVLNMFVGVVVENFHRCREEQEKEERIRRAAKRALQLEKRRRKMHEPPYYINYPTWRLYIHKIVTSKYFDLAIAAVIGLNVVTMATERYKMPPIWEYLLRIFNYFFTAVFILESIMKLIALGFKMYIKDKWNILDIVIVNLSVFGIIIEEMEENEMKIIPINPTIIRVLRVMRIARVLKLLKMAKGIRALLDTVMQALPQVGNLGLLFFLLFFIFAALGVELFGRLDCKVTPCQGLGEHAHFENFGMAFLTLFRVATGDNWNGIMKDTLYTEECDSSDDCIKNCCISPIIAPIFFVIFVLMAQFVLVNVVVAVLMKHLEESHKHLEDEQDMDFQLEREFQEKQEQNERRELCLALQLDAQECHSEKQKTLHKVLSLPSNFTFHSAGTEAVLTLEKQPTQSRRQTLHGNFPIMLSNMEDMKNIDDSISDIYSIQEVGSCEESPTTEKKFSFRTAPMEQMSLYPSIAQLKVPKTDETPKDLKKNVIEDNGNRLGVPLDSKFISKLYGSTRHLFQKQVSIDVCEETPFLVPSFGDTIKSDENLRPPRHDSQESVQRIIRERRKLDDNLQEINRYDIYDTSQSTDEHAAEDGTDYREKHNC</sequence>
<dbReference type="Proteomes" id="UP001566132">
    <property type="component" value="Unassembled WGS sequence"/>
</dbReference>
<dbReference type="InterPro" id="IPR005821">
    <property type="entry name" value="Ion_trans_dom"/>
</dbReference>
<evidence type="ECO:0000256" key="16">
    <source>
        <dbReference type="SAM" id="Phobius"/>
    </source>
</evidence>
<feature type="domain" description="Ion transport" evidence="18">
    <location>
        <begin position="1393"/>
        <end position="1664"/>
    </location>
</feature>
<feature type="transmembrane region" description="Helical" evidence="16">
    <location>
        <begin position="1432"/>
        <end position="1453"/>
    </location>
</feature>
<dbReference type="FunFam" id="1.20.120.350:FF:000009">
    <property type="entry name" value="Voltage-dependent T-type calcium channel subunit alpha"/>
    <property type="match status" value="1"/>
</dbReference>
<name>A0ABD1EQE7_HYPHA</name>
<dbReference type="EMBL" id="JBDJPC010000006">
    <property type="protein sequence ID" value="KAL1497715.1"/>
    <property type="molecule type" value="Genomic_DNA"/>
</dbReference>
<evidence type="ECO:0000256" key="17">
    <source>
        <dbReference type="SAM" id="SignalP"/>
    </source>
</evidence>
<keyword evidence="17" id="KW-0732">Signal</keyword>
<feature type="transmembrane region" description="Helical" evidence="16">
    <location>
        <begin position="1394"/>
        <end position="1412"/>
    </location>
</feature>
<evidence type="ECO:0000256" key="5">
    <source>
        <dbReference type="ARBA" id="ARBA00022692"/>
    </source>
</evidence>
<keyword evidence="9 16" id="KW-1133">Transmembrane helix</keyword>
<feature type="transmembrane region" description="Helical" evidence="16">
    <location>
        <begin position="125"/>
        <end position="145"/>
    </location>
</feature>
<evidence type="ECO:0000256" key="13">
    <source>
        <dbReference type="ARBA" id="ARBA00023303"/>
    </source>
</evidence>
<keyword evidence="6" id="KW-0677">Repeat</keyword>
<feature type="domain" description="Ion transport" evidence="18">
    <location>
        <begin position="1"/>
        <end position="319"/>
    </location>
</feature>
<feature type="transmembrane region" description="Helical" evidence="16">
    <location>
        <begin position="1847"/>
        <end position="1867"/>
    </location>
</feature>
<feature type="compositionally biased region" description="Low complexity" evidence="15">
    <location>
        <begin position="1076"/>
        <end position="1095"/>
    </location>
</feature>
<feature type="region of interest" description="Disordered" evidence="15">
    <location>
        <begin position="1144"/>
        <end position="1200"/>
    </location>
</feature>
<organism evidence="19 20">
    <name type="scientific">Hypothenemus hampei</name>
    <name type="common">Coffee berry borer</name>
    <dbReference type="NCBI Taxonomy" id="57062"/>
    <lineage>
        <taxon>Eukaryota</taxon>
        <taxon>Metazoa</taxon>
        <taxon>Ecdysozoa</taxon>
        <taxon>Arthropoda</taxon>
        <taxon>Hexapoda</taxon>
        <taxon>Insecta</taxon>
        <taxon>Pterygota</taxon>
        <taxon>Neoptera</taxon>
        <taxon>Endopterygota</taxon>
        <taxon>Coleoptera</taxon>
        <taxon>Polyphaga</taxon>
        <taxon>Cucujiformia</taxon>
        <taxon>Curculionidae</taxon>
        <taxon>Scolytinae</taxon>
        <taxon>Hypothenemus</taxon>
    </lineage>
</organism>
<accession>A0ABD1EQE7</accession>
<dbReference type="InterPro" id="IPR043203">
    <property type="entry name" value="VGCC_Ca_Na"/>
</dbReference>
<proteinExistence type="predicted"/>
<feature type="transmembrane region" description="Helical" evidence="16">
    <location>
        <begin position="1740"/>
        <end position="1762"/>
    </location>
</feature>
<feature type="region of interest" description="Disordered" evidence="15">
    <location>
        <begin position="399"/>
        <end position="418"/>
    </location>
</feature>
<dbReference type="FunFam" id="1.10.287.70:FF:000125">
    <property type="entry name" value="Voltage-dependent T-type calcium channel subunit alpha"/>
    <property type="match status" value="1"/>
</dbReference>
<feature type="transmembrane region" description="Helical" evidence="16">
    <location>
        <begin position="1465"/>
        <end position="1483"/>
    </location>
</feature>
<feature type="transmembrane region" description="Helical" evidence="16">
    <location>
        <begin position="1774"/>
        <end position="1791"/>
    </location>
</feature>
<keyword evidence="2" id="KW-0813">Transport</keyword>
<keyword evidence="12" id="KW-0325">Glycoprotein</keyword>
<keyword evidence="20" id="KW-1185">Reference proteome</keyword>
<dbReference type="FunFam" id="1.10.287.70:FF:000018">
    <property type="entry name" value="Voltage-dependent T-type calcium channel subunit alpha"/>
    <property type="match status" value="1"/>
</dbReference>
<dbReference type="Gene3D" id="1.10.287.70">
    <property type="match status" value="4"/>
</dbReference>
<keyword evidence="11 16" id="KW-0472">Membrane</keyword>
<feature type="transmembrane region" description="Helical" evidence="16">
    <location>
        <begin position="894"/>
        <end position="918"/>
    </location>
</feature>
<feature type="transmembrane region" description="Helical" evidence="16">
    <location>
        <begin position="287"/>
        <end position="312"/>
    </location>
</feature>
<evidence type="ECO:0000256" key="15">
    <source>
        <dbReference type="SAM" id="MobiDB-lite"/>
    </source>
</evidence>
<dbReference type="SUPFAM" id="SSF81324">
    <property type="entry name" value="Voltage-gated potassium channels"/>
    <property type="match status" value="4"/>
</dbReference>
<feature type="region of interest" description="Disordered" evidence="15">
    <location>
        <begin position="1071"/>
        <end position="1098"/>
    </location>
</feature>
<dbReference type="Pfam" id="PF00520">
    <property type="entry name" value="Ion_trans"/>
    <property type="match status" value="4"/>
</dbReference>
<dbReference type="FunFam" id="1.10.287.70:FF:000120">
    <property type="entry name" value="Voltage-dependent T-type calcium channel subunit alpha"/>
    <property type="match status" value="1"/>
</dbReference>
<dbReference type="InterPro" id="IPR005445">
    <property type="entry name" value="VDCC_T_a1"/>
</dbReference>
<feature type="transmembrane region" description="Helical" evidence="16">
    <location>
        <begin position="249"/>
        <end position="267"/>
    </location>
</feature>
<dbReference type="PANTHER" id="PTHR10037:SF230">
    <property type="entry name" value="CA[2+]-CHANNEL PROTEIN ALPHA[[1]] SUBUNIT T, ISOFORM F"/>
    <property type="match status" value="1"/>
</dbReference>
<evidence type="ECO:0000256" key="7">
    <source>
        <dbReference type="ARBA" id="ARBA00022837"/>
    </source>
</evidence>
<evidence type="ECO:0000256" key="12">
    <source>
        <dbReference type="ARBA" id="ARBA00023180"/>
    </source>
</evidence>
<evidence type="ECO:0000256" key="4">
    <source>
        <dbReference type="ARBA" id="ARBA00022673"/>
    </source>
</evidence>
<keyword evidence="3" id="KW-0109">Calcium transport</keyword>
<feature type="transmembrane region" description="Helical" evidence="16">
    <location>
        <begin position="1529"/>
        <end position="1551"/>
    </location>
</feature>
<evidence type="ECO:0000313" key="19">
    <source>
        <dbReference type="EMBL" id="KAL1497715.1"/>
    </source>
</evidence>
<feature type="domain" description="Ion transport" evidence="18">
    <location>
        <begin position="670"/>
        <end position="928"/>
    </location>
</feature>
<evidence type="ECO:0000313" key="20">
    <source>
        <dbReference type="Proteomes" id="UP001566132"/>
    </source>
</evidence>
<feature type="compositionally biased region" description="Basic residues" evidence="15">
    <location>
        <begin position="1284"/>
        <end position="1301"/>
    </location>
</feature>
<dbReference type="PRINTS" id="PR01629">
    <property type="entry name" value="TVDCCALPHA1"/>
</dbReference>
<dbReference type="GO" id="GO:0034702">
    <property type="term" value="C:monoatomic ion channel complex"/>
    <property type="evidence" value="ECO:0007669"/>
    <property type="project" value="UniProtKB-KW"/>
</dbReference>
<dbReference type="FunFam" id="1.20.120.350:FF:000007">
    <property type="entry name" value="Voltage-dependent T-type calcium channel subunit alpha"/>
    <property type="match status" value="1"/>
</dbReference>